<evidence type="ECO:0000313" key="2">
    <source>
        <dbReference type="EMBL" id="RXW16414.1"/>
    </source>
</evidence>
<organism evidence="2 3">
    <name type="scientific">Candolleomyces aberdarensis</name>
    <dbReference type="NCBI Taxonomy" id="2316362"/>
    <lineage>
        <taxon>Eukaryota</taxon>
        <taxon>Fungi</taxon>
        <taxon>Dikarya</taxon>
        <taxon>Basidiomycota</taxon>
        <taxon>Agaricomycotina</taxon>
        <taxon>Agaricomycetes</taxon>
        <taxon>Agaricomycetidae</taxon>
        <taxon>Agaricales</taxon>
        <taxon>Agaricineae</taxon>
        <taxon>Psathyrellaceae</taxon>
        <taxon>Candolleomyces</taxon>
    </lineage>
</organism>
<keyword evidence="3" id="KW-1185">Reference proteome</keyword>
<protein>
    <submittedName>
        <fullName evidence="2">Uncharacterized protein</fullName>
    </submittedName>
</protein>
<evidence type="ECO:0000256" key="1">
    <source>
        <dbReference type="SAM" id="MobiDB-lite"/>
    </source>
</evidence>
<feature type="compositionally biased region" description="Basic residues" evidence="1">
    <location>
        <begin position="81"/>
        <end position="96"/>
    </location>
</feature>
<dbReference type="EMBL" id="SDEE01000440">
    <property type="protein sequence ID" value="RXW16414.1"/>
    <property type="molecule type" value="Genomic_DNA"/>
</dbReference>
<proteinExistence type="predicted"/>
<dbReference type="Proteomes" id="UP000290288">
    <property type="component" value="Unassembled WGS sequence"/>
</dbReference>
<sequence length="122" mass="13169">MTGPHEGPSKDKKVKKKVFLGEGDVLNLALSIGQTQEDSVQQKKEKNSKTKELTKVKASASRKHSERKDKLAETKTLLASKRAKAKKEKAKKRKSQKGSAALPSAPGSEAATKPGRKSVSFA</sequence>
<comment type="caution">
    <text evidence="2">The sequence shown here is derived from an EMBL/GenBank/DDBJ whole genome shotgun (WGS) entry which is preliminary data.</text>
</comment>
<evidence type="ECO:0000313" key="3">
    <source>
        <dbReference type="Proteomes" id="UP000290288"/>
    </source>
</evidence>
<dbReference type="AlphaFoldDB" id="A0A4Q2DCU5"/>
<dbReference type="OrthoDB" id="10438895at2759"/>
<feature type="region of interest" description="Disordered" evidence="1">
    <location>
        <begin position="34"/>
        <end position="122"/>
    </location>
</feature>
<reference evidence="2 3" key="1">
    <citation type="submission" date="2019-01" db="EMBL/GenBank/DDBJ databases">
        <title>Draft genome sequence of Psathyrella aberdarensis IHI B618.</title>
        <authorList>
            <person name="Buettner E."/>
            <person name="Kellner H."/>
        </authorList>
    </citation>
    <scope>NUCLEOTIDE SEQUENCE [LARGE SCALE GENOMIC DNA]</scope>
    <source>
        <strain evidence="2 3">IHI B618</strain>
    </source>
</reference>
<accession>A0A4Q2DCU5</accession>
<name>A0A4Q2DCU5_9AGAR</name>
<feature type="compositionally biased region" description="Basic and acidic residues" evidence="1">
    <location>
        <begin position="40"/>
        <end position="55"/>
    </location>
</feature>
<gene>
    <name evidence="2" type="ORF">EST38_g9442</name>
</gene>